<feature type="region of interest" description="Disordered" evidence="1">
    <location>
        <begin position="82"/>
        <end position="138"/>
    </location>
</feature>
<dbReference type="EMBL" id="QXGI01000003">
    <property type="protein sequence ID" value="RSX48799.1"/>
    <property type="molecule type" value="Genomic_DNA"/>
</dbReference>
<evidence type="ECO:0000256" key="1">
    <source>
        <dbReference type="SAM" id="MobiDB-lite"/>
    </source>
</evidence>
<dbReference type="InterPro" id="IPR027381">
    <property type="entry name" value="LytR/CpsA/Psr_C"/>
</dbReference>
<feature type="domain" description="LytR/CpsA/Psr regulator C-terminal" evidence="3">
    <location>
        <begin position="142"/>
        <end position="223"/>
    </location>
</feature>
<gene>
    <name evidence="4" type="ORF">D2E22_0937</name>
</gene>
<dbReference type="Gene3D" id="3.30.70.2390">
    <property type="match status" value="1"/>
</dbReference>
<reference evidence="4 5" key="1">
    <citation type="submission" date="2018-09" db="EMBL/GenBank/DDBJ databases">
        <title>Characterization of the phylogenetic diversity of five novel species belonging to the genus Bifidobacterium.</title>
        <authorList>
            <person name="Lugli G.A."/>
            <person name="Duranti S."/>
            <person name="Milani C."/>
        </authorList>
    </citation>
    <scope>NUCLEOTIDE SEQUENCE [LARGE SCALE GENOMIC DNA]</scope>
    <source>
        <strain evidence="4 5">2020B</strain>
    </source>
</reference>
<keyword evidence="2" id="KW-1133">Transmembrane helix</keyword>
<dbReference type="RefSeq" id="WP_126031965.1">
    <property type="nucleotide sequence ID" value="NZ_QXGI01000003.1"/>
</dbReference>
<evidence type="ECO:0000259" key="3">
    <source>
        <dbReference type="Pfam" id="PF13399"/>
    </source>
</evidence>
<keyword evidence="2" id="KW-0472">Membrane</keyword>
<dbReference type="AlphaFoldDB" id="A0A430F791"/>
<accession>A0A430F791</accession>
<evidence type="ECO:0000313" key="5">
    <source>
        <dbReference type="Proteomes" id="UP000288052"/>
    </source>
</evidence>
<organism evidence="4 5">
    <name type="scientific">Bifidobacterium castoris</name>
    <dbReference type="NCBI Taxonomy" id="2306972"/>
    <lineage>
        <taxon>Bacteria</taxon>
        <taxon>Bacillati</taxon>
        <taxon>Actinomycetota</taxon>
        <taxon>Actinomycetes</taxon>
        <taxon>Bifidobacteriales</taxon>
        <taxon>Bifidobacteriaceae</taxon>
        <taxon>Bifidobacterium</taxon>
    </lineage>
</organism>
<protein>
    <submittedName>
        <fullName evidence="4">Cell wall integrity and stress response protein 1</fullName>
    </submittedName>
</protein>
<feature type="transmembrane region" description="Helical" evidence="2">
    <location>
        <begin position="38"/>
        <end position="59"/>
    </location>
</feature>
<comment type="caution">
    <text evidence="4">The sequence shown here is derived from an EMBL/GenBank/DDBJ whole genome shotgun (WGS) entry which is preliminary data.</text>
</comment>
<keyword evidence="5" id="KW-1185">Reference proteome</keyword>
<keyword evidence="2" id="KW-0812">Transmembrane</keyword>
<sequence>MARKDSEGYDSYPKDAYDDPPQGPVGVHRGARPWGVRLTPFAIVIIAAVAAGVLFWGIFSGEAANLLRGRVSSSASSSAQVAQTTAAAGNGESAASSDESSSASSEPASPSESASPSEPASPSESSQAPTPEESQQVNKAAAISVVNGTAQDGYASTEAQKLVAEGYTNATPMNPGDMALPGQSVVWYQNDADLATAQAVANTLGISAVEQAPGIGAPVVVVLMQ</sequence>
<feature type="compositionally biased region" description="Basic and acidic residues" evidence="1">
    <location>
        <begin position="1"/>
        <end position="17"/>
    </location>
</feature>
<evidence type="ECO:0000256" key="2">
    <source>
        <dbReference type="SAM" id="Phobius"/>
    </source>
</evidence>
<feature type="compositionally biased region" description="Low complexity" evidence="1">
    <location>
        <begin position="82"/>
        <end position="134"/>
    </location>
</feature>
<name>A0A430F791_9BIFI</name>
<dbReference type="Pfam" id="PF13399">
    <property type="entry name" value="LytR_C"/>
    <property type="match status" value="1"/>
</dbReference>
<feature type="region of interest" description="Disordered" evidence="1">
    <location>
        <begin position="1"/>
        <end position="28"/>
    </location>
</feature>
<dbReference type="Proteomes" id="UP000288052">
    <property type="component" value="Unassembled WGS sequence"/>
</dbReference>
<proteinExistence type="predicted"/>
<evidence type="ECO:0000313" key="4">
    <source>
        <dbReference type="EMBL" id="RSX48799.1"/>
    </source>
</evidence>
<dbReference type="OrthoDB" id="3242784at2"/>